<protein>
    <submittedName>
        <fullName evidence="3">DUF3857 domain-containing protein</fullName>
    </submittedName>
</protein>
<dbReference type="SUPFAM" id="SSF54001">
    <property type="entry name" value="Cysteine proteinases"/>
    <property type="match status" value="1"/>
</dbReference>
<dbReference type="InterPro" id="IPR038765">
    <property type="entry name" value="Papain-like_cys_pep_sf"/>
</dbReference>
<feature type="chain" id="PRO_5020853721" evidence="1">
    <location>
        <begin position="19"/>
        <end position="630"/>
    </location>
</feature>
<keyword evidence="4" id="KW-1185">Reference proteome</keyword>
<dbReference type="Proteomes" id="UP000290283">
    <property type="component" value="Unassembled WGS sequence"/>
</dbReference>
<gene>
    <name evidence="3" type="ORF">EQG63_05305</name>
</gene>
<name>A0A4Q1K9R0_9FLAO</name>
<dbReference type="Gene3D" id="2.60.40.3140">
    <property type="match status" value="1"/>
</dbReference>
<accession>A0A4Q1K9R0</accession>
<feature type="signal peptide" evidence="1">
    <location>
        <begin position="1"/>
        <end position="18"/>
    </location>
</feature>
<evidence type="ECO:0000256" key="1">
    <source>
        <dbReference type="SAM" id="SignalP"/>
    </source>
</evidence>
<dbReference type="OrthoDB" id="8595007at2"/>
<comment type="caution">
    <text evidence="3">The sequence shown here is derived from an EMBL/GenBank/DDBJ whole genome shotgun (WGS) entry which is preliminary data.</text>
</comment>
<keyword evidence="1" id="KW-0732">Signal</keyword>
<evidence type="ECO:0000259" key="2">
    <source>
        <dbReference type="Pfam" id="PF12969"/>
    </source>
</evidence>
<dbReference type="Pfam" id="PF12969">
    <property type="entry name" value="DUF3857"/>
    <property type="match status" value="1"/>
</dbReference>
<dbReference type="InterPro" id="IPR024618">
    <property type="entry name" value="DUF3857"/>
</dbReference>
<dbReference type="Gene3D" id="2.60.120.1130">
    <property type="match status" value="1"/>
</dbReference>
<dbReference type="EMBL" id="SBKO01000001">
    <property type="protein sequence ID" value="RXR21359.1"/>
    <property type="molecule type" value="Genomic_DNA"/>
</dbReference>
<sequence>MKINYCFLFIFFSVNVLLSQSIDFSVNDIPNELNENANSVIRDQRITVEIKSISNMIIKSKKVTTVLNEKGYQNIDAFEYYDKSSNVTSIEATIFNSYGNEIKKLKRKDFFDQSIVDGSSEVSDTRVMSLVYTPTEYPFTIVYESEIQTNNTAFIPKLFPVNDFYESVQKSTFRIDYPSKLGFKYKEINLENCKFIKKQLDESLQYEFENLIAVKKEELSDYNFPRVLFGLNQFMLEGVEGNASNWKNFGLWVNEKLLKDTQELSQETKNKIIELTKNESDVLKKARIIYQYVQNKTRYISIQLGIGGWKPMLAKNVDRLGYGDCKALSNYTKALLDVVGIKSYYAIIYGGVEREDIQEDIVSMQGNHAVLAIPNNEKLYFLECTSQTKPFGFEGDFTDNRVALLITPEGGELVRTKKYIDQDNAQISNAKIVVDSANKISIVAEIKSTGIQYDRVVEFEKFPTEKAKELYKYRFSNVKQLSVESIKFNNDKTNVQFIENVVLSVYNYIENFGNEKLFALNMLNQNNEIPQRYRNRKNDFEIDNGFYDLDNVEIELPKTYKIVSQPENIKIDSKFGTYNVEISVLSSNRMLYKRELLIKKGNYLASEYEDYRKFRELVAKNDNLKTIIQE</sequence>
<evidence type="ECO:0000313" key="3">
    <source>
        <dbReference type="EMBL" id="RXR21359.1"/>
    </source>
</evidence>
<dbReference type="RefSeq" id="WP_129435164.1">
    <property type="nucleotide sequence ID" value="NZ_SBKO01000001.1"/>
</dbReference>
<feature type="domain" description="DUF3857" evidence="2">
    <location>
        <begin position="59"/>
        <end position="209"/>
    </location>
</feature>
<dbReference type="AlphaFoldDB" id="A0A4Q1K9R0"/>
<evidence type="ECO:0000313" key="4">
    <source>
        <dbReference type="Proteomes" id="UP000290283"/>
    </source>
</evidence>
<organism evidence="3 4">
    <name type="scientific">Flavobacterium amnicola</name>
    <dbReference type="NCBI Taxonomy" id="2506422"/>
    <lineage>
        <taxon>Bacteria</taxon>
        <taxon>Pseudomonadati</taxon>
        <taxon>Bacteroidota</taxon>
        <taxon>Flavobacteriia</taxon>
        <taxon>Flavobacteriales</taxon>
        <taxon>Flavobacteriaceae</taxon>
        <taxon>Flavobacterium</taxon>
    </lineage>
</organism>
<proteinExistence type="predicted"/>
<reference evidence="4" key="1">
    <citation type="submission" date="2019-01" db="EMBL/GenBank/DDBJ databases">
        <title>Cytophagaceae bacterium strain CAR-16.</title>
        <authorList>
            <person name="Chen W.-M."/>
        </authorList>
    </citation>
    <scope>NUCLEOTIDE SEQUENCE [LARGE SCALE GENOMIC DNA]</scope>
    <source>
        <strain evidence="4">LLJ-11</strain>
    </source>
</reference>
<dbReference type="Gene3D" id="3.10.620.30">
    <property type="match status" value="1"/>
</dbReference>